<protein>
    <submittedName>
        <fullName evidence="3">Uncharacterized protein</fullName>
    </submittedName>
</protein>
<reference evidence="3" key="1">
    <citation type="submission" date="2022-05" db="EMBL/GenBank/DDBJ databases">
        <authorList>
            <person name="Jo J.-H."/>
            <person name="Im W.-T."/>
        </authorList>
    </citation>
    <scope>NUCLEOTIDE SEQUENCE</scope>
    <source>
        <strain evidence="3">SE158</strain>
    </source>
</reference>
<evidence type="ECO:0000313" key="3">
    <source>
        <dbReference type="EMBL" id="MCL6683760.1"/>
    </source>
</evidence>
<feature type="signal peptide" evidence="2">
    <location>
        <begin position="1"/>
        <end position="21"/>
    </location>
</feature>
<feature type="chain" id="PRO_5045641468" evidence="2">
    <location>
        <begin position="22"/>
        <end position="130"/>
    </location>
</feature>
<feature type="compositionally biased region" description="Low complexity" evidence="1">
    <location>
        <begin position="107"/>
        <end position="123"/>
    </location>
</feature>
<name>A0ABT0RMK4_9SPHN</name>
<gene>
    <name evidence="3" type="ORF">LZ536_07585</name>
</gene>
<dbReference type="Proteomes" id="UP001165363">
    <property type="component" value="Unassembled WGS sequence"/>
</dbReference>
<evidence type="ECO:0000313" key="4">
    <source>
        <dbReference type="Proteomes" id="UP001165363"/>
    </source>
</evidence>
<feature type="region of interest" description="Disordered" evidence="1">
    <location>
        <begin position="107"/>
        <end position="130"/>
    </location>
</feature>
<sequence length="130" mass="13105">MKTLNIALATALLATGGAATAQTATDAQCIILGNAFAAQAKDPKGQKIAEAAVYFYLGRISNSMTAPQLKALLDAQTKTLNNENAGPTMQKCAAAIQAKVDMLETAGGKPANAATPAKPAPGKGTPPPGR</sequence>
<dbReference type="EMBL" id="JAMGBD010000001">
    <property type="protein sequence ID" value="MCL6683760.1"/>
    <property type="molecule type" value="Genomic_DNA"/>
</dbReference>
<evidence type="ECO:0000256" key="2">
    <source>
        <dbReference type="SAM" id="SignalP"/>
    </source>
</evidence>
<evidence type="ECO:0000256" key="1">
    <source>
        <dbReference type="SAM" id="MobiDB-lite"/>
    </source>
</evidence>
<organism evidence="3 4">
    <name type="scientific">Sphingomonas alba</name>
    <dbReference type="NCBI Taxonomy" id="2908208"/>
    <lineage>
        <taxon>Bacteria</taxon>
        <taxon>Pseudomonadati</taxon>
        <taxon>Pseudomonadota</taxon>
        <taxon>Alphaproteobacteria</taxon>
        <taxon>Sphingomonadales</taxon>
        <taxon>Sphingomonadaceae</taxon>
        <taxon>Sphingomonas</taxon>
    </lineage>
</organism>
<proteinExistence type="predicted"/>
<comment type="caution">
    <text evidence="3">The sequence shown here is derived from an EMBL/GenBank/DDBJ whole genome shotgun (WGS) entry which is preliminary data.</text>
</comment>
<keyword evidence="2" id="KW-0732">Signal</keyword>
<dbReference type="RefSeq" id="WP_249847803.1">
    <property type="nucleotide sequence ID" value="NZ_JAMGBD010000001.1"/>
</dbReference>
<accession>A0ABT0RMK4</accession>
<keyword evidence="4" id="KW-1185">Reference proteome</keyword>